<dbReference type="PANTHER" id="PTHR23513:SF6">
    <property type="entry name" value="MAJOR FACILITATOR SUPERFAMILY ASSOCIATED DOMAIN-CONTAINING PROTEIN"/>
    <property type="match status" value="1"/>
</dbReference>
<accession>A0A7U3V066</accession>
<evidence type="ECO:0000256" key="5">
    <source>
        <dbReference type="ARBA" id="ARBA00023136"/>
    </source>
</evidence>
<gene>
    <name evidence="8" type="ORF">RVR_9390</name>
</gene>
<dbReference type="PANTHER" id="PTHR23513">
    <property type="entry name" value="INTEGRAL MEMBRANE EFFLUX PROTEIN-RELATED"/>
    <property type="match status" value="1"/>
</dbReference>
<dbReference type="InterPro" id="IPR036259">
    <property type="entry name" value="MFS_trans_sf"/>
</dbReference>
<feature type="transmembrane region" description="Helical" evidence="7">
    <location>
        <begin position="352"/>
        <end position="369"/>
    </location>
</feature>
<feature type="transmembrane region" description="Helical" evidence="7">
    <location>
        <begin position="414"/>
        <end position="434"/>
    </location>
</feature>
<feature type="transmembrane region" description="Helical" evidence="7">
    <location>
        <begin position="470"/>
        <end position="494"/>
    </location>
</feature>
<feature type="transmembrane region" description="Helical" evidence="7">
    <location>
        <begin position="440"/>
        <end position="463"/>
    </location>
</feature>
<sequence>MPTPTPRRALLLLPPAYRPLFTHRPVRRLLAALAACDLGDGMSMVAVAWTALSIAPTGDAGILLGAAVAAYALPGALGALVLAPRLRRVPARRLLAADSCLRAVLLGCVPLAWALGVLRPGVYVALLAGSSLLHAWGGAGKYALLAQALPPRHRLAANALVSTSGSAAVIVGPALAGFLAAAVAPAWIIGLDALSFAFLAVQTGRLGVAVRHGDDHDTPGSATPPHPVPAQVPAQTTAAPADPNPTTPPDPGPAEVPAQNTVAPALPDSAAATVGRPGPAPASALSPAPTTATTPGPEPEPGTGPDTAGRAGSTGAATAPGTAAPAPAATVTEPAGEHRAVGRRLLAGQPELLGILALTWFFNFLYGPVEVALPLHVTDDLHAGARLLGLYWTLFGVGAVLGALGAGALRRLPLWPVTLGIVAGWGVALVPFGLGAPASVTLVCFAAGGLIYGPFTALSFTLFQDRTPAALLTTVLAARGAALLTAAPVGTALGGPLTAALGPRPVLAASGLATLALAATAAVARAVTAARAADTGTDTRTGM</sequence>
<keyword evidence="5 7" id="KW-0472">Membrane</keyword>
<reference evidence="8 9" key="1">
    <citation type="journal article" date="2010" name="J. Bacteriol.">
        <title>Biochemical characterization of a novel indole prenyltransferase from Streptomyces sp. SN-593.</title>
        <authorList>
            <person name="Takahashi S."/>
            <person name="Takagi H."/>
            <person name="Toyoda A."/>
            <person name="Uramoto M."/>
            <person name="Nogawa T."/>
            <person name="Ueki M."/>
            <person name="Sakaki Y."/>
            <person name="Osada H."/>
        </authorList>
    </citation>
    <scope>NUCLEOTIDE SEQUENCE [LARGE SCALE GENOMIC DNA]</scope>
    <source>
        <strain evidence="8 9">SN-593</strain>
    </source>
</reference>
<feature type="transmembrane region" description="Helical" evidence="7">
    <location>
        <begin position="389"/>
        <end position="407"/>
    </location>
</feature>
<feature type="transmembrane region" description="Helical" evidence="7">
    <location>
        <begin position="29"/>
        <end position="54"/>
    </location>
</feature>
<feature type="compositionally biased region" description="Low complexity" evidence="6">
    <location>
        <begin position="231"/>
        <end position="241"/>
    </location>
</feature>
<dbReference type="EMBL" id="AP018365">
    <property type="protein sequence ID" value="BBB01809.1"/>
    <property type="molecule type" value="Genomic_DNA"/>
</dbReference>
<organism evidence="8 9">
    <name type="scientific">Actinacidiphila reveromycinica</name>
    <dbReference type="NCBI Taxonomy" id="659352"/>
    <lineage>
        <taxon>Bacteria</taxon>
        <taxon>Bacillati</taxon>
        <taxon>Actinomycetota</taxon>
        <taxon>Actinomycetes</taxon>
        <taxon>Kitasatosporales</taxon>
        <taxon>Streptomycetaceae</taxon>
        <taxon>Actinacidiphila</taxon>
    </lineage>
</organism>
<evidence type="ECO:0000256" key="7">
    <source>
        <dbReference type="SAM" id="Phobius"/>
    </source>
</evidence>
<evidence type="ECO:0000256" key="4">
    <source>
        <dbReference type="ARBA" id="ARBA00022989"/>
    </source>
</evidence>
<dbReference type="Gene3D" id="1.20.1250.20">
    <property type="entry name" value="MFS general substrate transporter like domains"/>
    <property type="match status" value="1"/>
</dbReference>
<reference evidence="8 9" key="4">
    <citation type="journal article" date="2020" name="Sci. Rep.">
        <title>beta-carboline chemical signals induce reveromycin production through a LuxR family regulator in Streptomyces sp. SN-593.</title>
        <authorList>
            <person name="Panthee S."/>
            <person name="Kito N."/>
            <person name="Hayashi T."/>
            <person name="Shimizu T."/>
            <person name="Ishikawa J."/>
            <person name="Hamamoto H."/>
            <person name="Osada H."/>
            <person name="Takahashi S."/>
        </authorList>
    </citation>
    <scope>NUCLEOTIDE SEQUENCE [LARGE SCALE GENOMIC DNA]</scope>
    <source>
        <strain evidence="8 9">SN-593</strain>
    </source>
</reference>
<dbReference type="KEGG" id="arev:RVR_9390"/>
<evidence type="ECO:0000313" key="9">
    <source>
        <dbReference type="Proteomes" id="UP000595703"/>
    </source>
</evidence>
<keyword evidence="3 7" id="KW-0812">Transmembrane</keyword>
<dbReference type="CDD" id="cd06173">
    <property type="entry name" value="MFS_MefA_like"/>
    <property type="match status" value="1"/>
</dbReference>
<dbReference type="GO" id="GO:0005886">
    <property type="term" value="C:plasma membrane"/>
    <property type="evidence" value="ECO:0007669"/>
    <property type="project" value="UniProtKB-SubCell"/>
</dbReference>
<keyword evidence="2" id="KW-1003">Cell membrane</keyword>
<reference evidence="8 9" key="2">
    <citation type="journal article" date="2011" name="J. Antibiot.">
        <title>Furaquinocins I and J: novel polyketide isoprenoid hybrid compounds from Streptomyces reveromyceticus SN-593.</title>
        <authorList>
            <person name="Panthee S."/>
            <person name="Takahashi S."/>
            <person name="Takagi H."/>
            <person name="Nogawa T."/>
            <person name="Oowada E."/>
            <person name="Uramoto M."/>
            <person name="Osada H."/>
        </authorList>
    </citation>
    <scope>NUCLEOTIDE SEQUENCE [LARGE SCALE GENOMIC DNA]</scope>
    <source>
        <strain evidence="8 9">SN-593</strain>
    </source>
</reference>
<feature type="transmembrane region" description="Helical" evidence="7">
    <location>
        <begin position="60"/>
        <end position="83"/>
    </location>
</feature>
<name>A0A7U3V066_9ACTN</name>
<dbReference type="InterPro" id="IPR011701">
    <property type="entry name" value="MFS"/>
</dbReference>
<dbReference type="SUPFAM" id="SSF103473">
    <property type="entry name" value="MFS general substrate transporter"/>
    <property type="match status" value="1"/>
</dbReference>
<evidence type="ECO:0008006" key="10">
    <source>
        <dbReference type="Google" id="ProtNLM"/>
    </source>
</evidence>
<dbReference type="Proteomes" id="UP000595703">
    <property type="component" value="Chromosome"/>
</dbReference>
<dbReference type="AlphaFoldDB" id="A0A7U3V066"/>
<evidence type="ECO:0000256" key="1">
    <source>
        <dbReference type="ARBA" id="ARBA00004651"/>
    </source>
</evidence>
<keyword evidence="9" id="KW-1185">Reference proteome</keyword>
<feature type="transmembrane region" description="Helical" evidence="7">
    <location>
        <begin position="95"/>
        <end position="116"/>
    </location>
</feature>
<dbReference type="RefSeq" id="WP_237405124.1">
    <property type="nucleotide sequence ID" value="NZ_AP018365.1"/>
</dbReference>
<dbReference type="GO" id="GO:0022857">
    <property type="term" value="F:transmembrane transporter activity"/>
    <property type="evidence" value="ECO:0007669"/>
    <property type="project" value="InterPro"/>
</dbReference>
<feature type="compositionally biased region" description="Low complexity" evidence="6">
    <location>
        <begin position="303"/>
        <end position="334"/>
    </location>
</feature>
<evidence type="ECO:0000256" key="6">
    <source>
        <dbReference type="SAM" id="MobiDB-lite"/>
    </source>
</evidence>
<feature type="transmembrane region" description="Helical" evidence="7">
    <location>
        <begin position="506"/>
        <end position="524"/>
    </location>
</feature>
<evidence type="ECO:0000256" key="3">
    <source>
        <dbReference type="ARBA" id="ARBA00022692"/>
    </source>
</evidence>
<feature type="region of interest" description="Disordered" evidence="6">
    <location>
        <begin position="211"/>
        <end position="335"/>
    </location>
</feature>
<evidence type="ECO:0000256" key="2">
    <source>
        <dbReference type="ARBA" id="ARBA00022475"/>
    </source>
</evidence>
<keyword evidence="4 7" id="KW-1133">Transmembrane helix</keyword>
<dbReference type="Pfam" id="PF07690">
    <property type="entry name" value="MFS_1"/>
    <property type="match status" value="1"/>
</dbReference>
<protein>
    <recommendedName>
        <fullName evidence="10">MFS transporter</fullName>
    </recommendedName>
</protein>
<comment type="subcellular location">
    <subcellularLocation>
        <location evidence="1">Cell membrane</location>
        <topology evidence="1">Multi-pass membrane protein</topology>
    </subcellularLocation>
</comment>
<feature type="compositionally biased region" description="Low complexity" evidence="6">
    <location>
        <begin position="275"/>
        <end position="295"/>
    </location>
</feature>
<feature type="compositionally biased region" description="Pro residues" evidence="6">
    <location>
        <begin position="242"/>
        <end position="254"/>
    </location>
</feature>
<evidence type="ECO:0000313" key="8">
    <source>
        <dbReference type="EMBL" id="BBB01809.1"/>
    </source>
</evidence>
<proteinExistence type="predicted"/>
<reference evidence="8 9" key="3">
    <citation type="journal article" date="2011" name="Nat. Chem. Biol.">
        <title>Reveromycin A biosynthesis uses RevG and RevJ for stereospecific spiroacetal formation.</title>
        <authorList>
            <person name="Takahashi S."/>
            <person name="Toyoda A."/>
            <person name="Sekiyama Y."/>
            <person name="Takagi H."/>
            <person name="Nogawa T."/>
            <person name="Uramoto M."/>
            <person name="Suzuki R."/>
            <person name="Koshino H."/>
            <person name="Kumano T."/>
            <person name="Panthee S."/>
            <person name="Dairi T."/>
            <person name="Ishikawa J."/>
            <person name="Ikeda H."/>
            <person name="Sakaki Y."/>
            <person name="Osada H."/>
        </authorList>
    </citation>
    <scope>NUCLEOTIDE SEQUENCE [LARGE SCALE GENOMIC DNA]</scope>
    <source>
        <strain evidence="8 9">SN-593</strain>
    </source>
</reference>